<feature type="compositionally biased region" description="Low complexity" evidence="9">
    <location>
        <begin position="36"/>
        <end position="126"/>
    </location>
</feature>
<feature type="region of interest" description="Disordered" evidence="9">
    <location>
        <begin position="495"/>
        <end position="518"/>
    </location>
</feature>
<accession>A0AAN6GGW1</accession>
<dbReference type="PRINTS" id="PR00503">
    <property type="entry name" value="BROMODOMAIN"/>
</dbReference>
<evidence type="ECO:0000256" key="6">
    <source>
        <dbReference type="ARBA" id="ARBA00023163"/>
    </source>
</evidence>
<feature type="compositionally biased region" description="Low complexity" evidence="9">
    <location>
        <begin position="994"/>
        <end position="1018"/>
    </location>
</feature>
<dbReference type="Proteomes" id="UP001176521">
    <property type="component" value="Unassembled WGS sequence"/>
</dbReference>
<evidence type="ECO:0000256" key="5">
    <source>
        <dbReference type="ARBA" id="ARBA00023117"/>
    </source>
</evidence>
<dbReference type="SUPFAM" id="SSF47370">
    <property type="entry name" value="Bromodomain"/>
    <property type="match status" value="1"/>
</dbReference>
<evidence type="ECO:0000256" key="9">
    <source>
        <dbReference type="SAM" id="MobiDB-lite"/>
    </source>
</evidence>
<dbReference type="GO" id="GO:0003682">
    <property type="term" value="F:chromatin binding"/>
    <property type="evidence" value="ECO:0007669"/>
    <property type="project" value="TreeGrafter"/>
</dbReference>
<evidence type="ECO:0000256" key="8">
    <source>
        <dbReference type="PROSITE-ProRule" id="PRU00035"/>
    </source>
</evidence>
<keyword evidence="7" id="KW-0539">Nucleus</keyword>
<keyword evidence="3" id="KW-0156">Chromatin regulator</keyword>
<proteinExistence type="predicted"/>
<gene>
    <name evidence="11" type="ORF">OC842_002996</name>
</gene>
<dbReference type="PANTHER" id="PTHR16062">
    <property type="entry name" value="SWI/SNF-RELATED"/>
    <property type="match status" value="1"/>
</dbReference>
<name>A0AAN6GGW1_9BASI</name>
<feature type="compositionally biased region" description="Acidic residues" evidence="9">
    <location>
        <begin position="266"/>
        <end position="306"/>
    </location>
</feature>
<evidence type="ECO:0000256" key="4">
    <source>
        <dbReference type="ARBA" id="ARBA00023015"/>
    </source>
</evidence>
<evidence type="ECO:0000256" key="1">
    <source>
        <dbReference type="ARBA" id="ARBA00004123"/>
    </source>
</evidence>
<feature type="domain" description="Bromo" evidence="10">
    <location>
        <begin position="388"/>
        <end position="460"/>
    </location>
</feature>
<dbReference type="PROSITE" id="PS50014">
    <property type="entry name" value="BROMODOMAIN_2"/>
    <property type="match status" value="1"/>
</dbReference>
<keyword evidence="2" id="KW-0677">Repeat</keyword>
<dbReference type="InterPro" id="IPR036427">
    <property type="entry name" value="Bromodomain-like_sf"/>
</dbReference>
<feature type="compositionally biased region" description="Low complexity" evidence="9">
    <location>
        <begin position="177"/>
        <end position="194"/>
    </location>
</feature>
<keyword evidence="5 8" id="KW-0103">Bromodomain</keyword>
<dbReference type="GO" id="GO:0006368">
    <property type="term" value="P:transcription elongation by RNA polymerase II"/>
    <property type="evidence" value="ECO:0007669"/>
    <property type="project" value="TreeGrafter"/>
</dbReference>
<dbReference type="GO" id="GO:0016586">
    <property type="term" value="C:RSC-type complex"/>
    <property type="evidence" value="ECO:0007669"/>
    <property type="project" value="InterPro"/>
</dbReference>
<dbReference type="InterPro" id="IPR001487">
    <property type="entry name" value="Bromodomain"/>
</dbReference>
<evidence type="ECO:0000256" key="7">
    <source>
        <dbReference type="ARBA" id="ARBA00023242"/>
    </source>
</evidence>
<sequence length="1132" mass="117786">MPLPRNSLAGLDLDNLILTSRRGTAARNLPKDHVESGPAAAGGPSTSTSAAAQPDASTSSPGSSRRTRTRTTSVSKPAAAPATTAPTASPTASPSKQAQQAAAAAVAPAATRSPSRSSSRRAAAASLANTNGEPAPSASSFPPAVDQAAPAESSSSASASSTGIRKIVLKRKRDDVAPAAAAAVPAQPEAVEAPTPDLPASRSRTRTRAQQAEASTASISAAPVDTAAAAPSTPAPAQVAAQPQAGPSQPAASTSTAASGNPSDTKDEDDDGDDDDDEQDAQGDDDDDDNDNDGADGDGDGDGEGEGDGHSDDDSDDDGNADAGGAGEQSVGPDGTLVKRGERGRRSGPPKLDANGNPIIRKRGERGRRLKPTLRDIEDGLKQLTAEDGTHYIDFFLELPSAEDYPDYYKHIAKPISLHEIDIRLKQRDTTYPNPYTFVSDLRLMFSNAKFYNEDGSPVWLAADKLEKHMDEVLIPAMMKFGFTLDPNDMRKTVLPKRIREPKPPKPPKPPKEKKLTKAERRELERRAQAEEAARLAAEQAAAAASGMPLLTADGMPVPLAANGTGAMDVLASMAAVAGVAAPYMPPPGALPVQMQPVAYPAPALPMHSSPYAPSAHLPQAHGEPYSPHVIAQSVPAVLSPGVPVAQHPHAALPTQQQPQVQQHVQHAHAAQLAHGATGGMPPPVGAGYMAPVGGTMAAAPAPPGAMGLIPSPAGMHAHDGSQHQQYPPVHPHPPMPVLSPPTDPALLAAAAATAAGKLDSGVLMDGAVAGQAVDAAAAAVAANALKAKESPVINPYSPPTVLGIRRPPVIPLVGLDVALEPALDKQPLAKKRKAANDASAVVVVVPEEGGARVPFKKDLRLVLDNWITHQHAITLPKGVDEVRLRFRTTPVTTKLHARRRTALPFPSAALSTRGVVLDEDRKARVPWRWQVRTLINGKLAEAQWRDEDVVLPDAAEGDQQGGVDEPESGSAGGKGAAQPAVDAMDVDSAETPAATAEANKTEDTATATAAAAAAAAESETEGKQRPTRRAAKGKGTAILPPEQPKQQHLQPDPEPEIDISATSAQICTLRFRPARGTTNVVDVIVDSPVVPSARLERLMEREEVLGDEGLRARVQALRTMEEKYRFFIVVP</sequence>
<evidence type="ECO:0000313" key="12">
    <source>
        <dbReference type="Proteomes" id="UP001176521"/>
    </source>
</evidence>
<evidence type="ECO:0000259" key="10">
    <source>
        <dbReference type="PROSITE" id="PS50014"/>
    </source>
</evidence>
<dbReference type="InterPro" id="IPR037382">
    <property type="entry name" value="Rsc/polybromo"/>
</dbReference>
<dbReference type="Pfam" id="PF00439">
    <property type="entry name" value="Bromodomain"/>
    <property type="match status" value="1"/>
</dbReference>
<reference evidence="11" key="1">
    <citation type="journal article" date="2023" name="PhytoFront">
        <title>Draft Genome Resources of Seven Strains of Tilletia horrida, Causal Agent of Kernel Smut of Rice.</title>
        <authorList>
            <person name="Khanal S."/>
            <person name="Antony Babu S."/>
            <person name="Zhou X.G."/>
        </authorList>
    </citation>
    <scope>NUCLEOTIDE SEQUENCE</scope>
    <source>
        <strain evidence="11">TX3</strain>
    </source>
</reference>
<dbReference type="CDD" id="cd04369">
    <property type="entry name" value="Bromodomain"/>
    <property type="match status" value="1"/>
</dbReference>
<feature type="compositionally biased region" description="Low complexity" evidence="9">
    <location>
        <begin position="217"/>
        <end position="259"/>
    </location>
</feature>
<keyword evidence="4" id="KW-0805">Transcription regulation</keyword>
<evidence type="ECO:0000256" key="2">
    <source>
        <dbReference type="ARBA" id="ARBA00022737"/>
    </source>
</evidence>
<organism evidence="11 12">
    <name type="scientific">Tilletia horrida</name>
    <dbReference type="NCBI Taxonomy" id="155126"/>
    <lineage>
        <taxon>Eukaryota</taxon>
        <taxon>Fungi</taxon>
        <taxon>Dikarya</taxon>
        <taxon>Basidiomycota</taxon>
        <taxon>Ustilaginomycotina</taxon>
        <taxon>Exobasidiomycetes</taxon>
        <taxon>Tilletiales</taxon>
        <taxon>Tilletiaceae</taxon>
        <taxon>Tilletia</taxon>
    </lineage>
</organism>
<dbReference type="EMBL" id="JAPDMQ010000139">
    <property type="protein sequence ID" value="KAK0533325.1"/>
    <property type="molecule type" value="Genomic_DNA"/>
</dbReference>
<comment type="subcellular location">
    <subcellularLocation>
        <location evidence="1">Nucleus</location>
    </subcellularLocation>
</comment>
<dbReference type="AlphaFoldDB" id="A0AAN6GGW1"/>
<comment type="caution">
    <text evidence="11">The sequence shown here is derived from an EMBL/GenBank/DDBJ whole genome shotgun (WGS) entry which is preliminary data.</text>
</comment>
<protein>
    <recommendedName>
        <fullName evidence="10">Bromo domain-containing protein</fullName>
    </recommendedName>
</protein>
<feature type="region of interest" description="Disordered" evidence="9">
    <location>
        <begin position="24"/>
        <end position="367"/>
    </location>
</feature>
<evidence type="ECO:0000313" key="11">
    <source>
        <dbReference type="EMBL" id="KAK0533325.1"/>
    </source>
</evidence>
<keyword evidence="6" id="KW-0804">Transcription</keyword>
<feature type="region of interest" description="Disordered" evidence="9">
    <location>
        <begin position="956"/>
        <end position="1057"/>
    </location>
</feature>
<feature type="compositionally biased region" description="Low complexity" evidence="9">
    <location>
        <begin position="134"/>
        <end position="161"/>
    </location>
</feature>
<dbReference type="Gene3D" id="1.20.920.10">
    <property type="entry name" value="Bromodomain-like"/>
    <property type="match status" value="1"/>
</dbReference>
<dbReference type="GO" id="GO:0006338">
    <property type="term" value="P:chromatin remodeling"/>
    <property type="evidence" value="ECO:0007669"/>
    <property type="project" value="InterPro"/>
</dbReference>
<evidence type="ECO:0000256" key="3">
    <source>
        <dbReference type="ARBA" id="ARBA00022853"/>
    </source>
</evidence>
<keyword evidence="12" id="KW-1185">Reference proteome</keyword>
<dbReference type="PANTHER" id="PTHR16062:SF19">
    <property type="entry name" value="PROTEIN POLYBROMO-1"/>
    <property type="match status" value="1"/>
</dbReference>
<dbReference type="SMART" id="SM00297">
    <property type="entry name" value="BROMO"/>
    <property type="match status" value="1"/>
</dbReference>